<accession>A0A8S3BLR6</accession>
<feature type="domain" description="Kinesin motor" evidence="4">
    <location>
        <begin position="1"/>
        <end position="81"/>
    </location>
</feature>
<dbReference type="EMBL" id="CAJOBJ010153434">
    <property type="protein sequence ID" value="CAF4816064.1"/>
    <property type="molecule type" value="Genomic_DNA"/>
</dbReference>
<dbReference type="SUPFAM" id="SSF52540">
    <property type="entry name" value="P-loop containing nucleoside triphosphate hydrolases"/>
    <property type="match status" value="1"/>
</dbReference>
<comment type="caution">
    <text evidence="5">The sequence shown here is derived from an EMBL/GenBank/DDBJ whole genome shotgun (WGS) entry which is preliminary data.</text>
</comment>
<dbReference type="Pfam" id="PF00225">
    <property type="entry name" value="Kinesin"/>
    <property type="match status" value="1"/>
</dbReference>
<dbReference type="GO" id="GO:0008017">
    <property type="term" value="F:microtubule binding"/>
    <property type="evidence" value="ECO:0007669"/>
    <property type="project" value="InterPro"/>
</dbReference>
<dbReference type="PANTHER" id="PTHR47117:SF10">
    <property type="entry name" value="KINESIN-LIKE PROTEIN KIF1B"/>
    <property type="match status" value="1"/>
</dbReference>
<keyword evidence="3" id="KW-0505">Motor protein</keyword>
<name>A0A8S3BLR6_9BILA</name>
<organism evidence="5 6">
    <name type="scientific">Rotaria magnacalcarata</name>
    <dbReference type="NCBI Taxonomy" id="392030"/>
    <lineage>
        <taxon>Eukaryota</taxon>
        <taxon>Metazoa</taxon>
        <taxon>Spiralia</taxon>
        <taxon>Gnathifera</taxon>
        <taxon>Rotifera</taxon>
        <taxon>Eurotatoria</taxon>
        <taxon>Bdelloidea</taxon>
        <taxon>Philodinida</taxon>
        <taxon>Philodinidae</taxon>
        <taxon>Rotaria</taxon>
    </lineage>
</organism>
<dbReference type="InterPro" id="IPR001752">
    <property type="entry name" value="Kinesin_motor_dom"/>
</dbReference>
<dbReference type="AlphaFoldDB" id="A0A8S3BLR6"/>
<dbReference type="GO" id="GO:0005524">
    <property type="term" value="F:ATP binding"/>
    <property type="evidence" value="ECO:0007669"/>
    <property type="project" value="UniProtKB-UniRule"/>
</dbReference>
<evidence type="ECO:0000259" key="4">
    <source>
        <dbReference type="PROSITE" id="PS50067"/>
    </source>
</evidence>
<dbReference type="InterPro" id="IPR036961">
    <property type="entry name" value="Kinesin_motor_dom_sf"/>
</dbReference>
<comment type="similarity">
    <text evidence="3">Belongs to the TRAFAC class myosin-kinesin ATPase superfamily. Kinesin family.</text>
</comment>
<dbReference type="PROSITE" id="PS50067">
    <property type="entry name" value="KINESIN_MOTOR_2"/>
    <property type="match status" value="1"/>
</dbReference>
<gene>
    <name evidence="5" type="ORF">GIL414_LOCUS47793</name>
</gene>
<proteinExistence type="inferred from homology"/>
<dbReference type="Proteomes" id="UP000681720">
    <property type="component" value="Unassembled WGS sequence"/>
</dbReference>
<dbReference type="GO" id="GO:0007018">
    <property type="term" value="P:microtubule-based movement"/>
    <property type="evidence" value="ECO:0007669"/>
    <property type="project" value="InterPro"/>
</dbReference>
<feature type="binding site" evidence="3">
    <location>
        <begin position="2"/>
        <end position="9"/>
    </location>
    <ligand>
        <name>ATP</name>
        <dbReference type="ChEBI" id="CHEBI:30616"/>
    </ligand>
</feature>
<evidence type="ECO:0000256" key="2">
    <source>
        <dbReference type="ARBA" id="ARBA00022840"/>
    </source>
</evidence>
<evidence type="ECO:0000256" key="1">
    <source>
        <dbReference type="ARBA" id="ARBA00022741"/>
    </source>
</evidence>
<evidence type="ECO:0000313" key="5">
    <source>
        <dbReference type="EMBL" id="CAF4816064.1"/>
    </source>
</evidence>
<evidence type="ECO:0000313" key="6">
    <source>
        <dbReference type="Proteomes" id="UP000681720"/>
    </source>
</evidence>
<dbReference type="Gene3D" id="3.40.850.10">
    <property type="entry name" value="Kinesin motor domain"/>
    <property type="match status" value="1"/>
</dbReference>
<keyword evidence="2 3" id="KW-0067">ATP-binding</keyword>
<dbReference type="PANTHER" id="PTHR47117">
    <property type="entry name" value="STAR-RELATED LIPID TRANSFER PROTEIN 9"/>
    <property type="match status" value="1"/>
</dbReference>
<dbReference type="InterPro" id="IPR027417">
    <property type="entry name" value="P-loop_NTPase"/>
</dbReference>
<feature type="non-terminal residue" evidence="5">
    <location>
        <position position="1"/>
    </location>
</feature>
<sequence>YGQTGAGKSYTMMGKNESDQQGIIPRLCGELFERIISSSSKKKPHYTVEVSYMEIYCERVRDLLSPKKSQSTNVGSSHNLR</sequence>
<reference evidence="5" key="1">
    <citation type="submission" date="2021-02" db="EMBL/GenBank/DDBJ databases">
        <authorList>
            <person name="Nowell W R."/>
        </authorList>
    </citation>
    <scope>NUCLEOTIDE SEQUENCE</scope>
</reference>
<keyword evidence="1 3" id="KW-0547">Nucleotide-binding</keyword>
<evidence type="ECO:0000256" key="3">
    <source>
        <dbReference type="PROSITE-ProRule" id="PRU00283"/>
    </source>
</evidence>
<dbReference type="GO" id="GO:0003777">
    <property type="term" value="F:microtubule motor activity"/>
    <property type="evidence" value="ECO:0007669"/>
    <property type="project" value="InterPro"/>
</dbReference>
<feature type="non-terminal residue" evidence="5">
    <location>
        <position position="81"/>
    </location>
</feature>
<protein>
    <recommendedName>
        <fullName evidence="4">Kinesin motor domain-containing protein</fullName>
    </recommendedName>
</protein>